<dbReference type="InterPro" id="IPR035402">
    <property type="entry name" value="DgcN-like_N"/>
</dbReference>
<dbReference type="Pfam" id="PF17396">
    <property type="entry name" value="DUF1611_N"/>
    <property type="match status" value="1"/>
</dbReference>
<dbReference type="InterPro" id="IPR027417">
    <property type="entry name" value="P-loop_NTPase"/>
</dbReference>
<dbReference type="Gene3D" id="3.40.50.300">
    <property type="entry name" value="P-loop containing nucleotide triphosphate hydrolases"/>
    <property type="match status" value="1"/>
</dbReference>
<dbReference type="Proteomes" id="UP000594121">
    <property type="component" value="Chromosome"/>
</dbReference>
<dbReference type="KEGG" id="thel:IG193_07915"/>
<dbReference type="Gene3D" id="3.40.50.720">
    <property type="entry name" value="NAD(P)-binding Rossmann-like Domain"/>
    <property type="match status" value="1"/>
</dbReference>
<organism evidence="3 4">
    <name type="scientific">Infirmifilum lucidum</name>
    <dbReference type="NCBI Taxonomy" id="2776706"/>
    <lineage>
        <taxon>Archaea</taxon>
        <taxon>Thermoproteota</taxon>
        <taxon>Thermoprotei</taxon>
        <taxon>Thermofilales</taxon>
        <taxon>Thermofilaceae</taxon>
        <taxon>Infirmifilum</taxon>
    </lineage>
</organism>
<dbReference type="EMBL" id="CP062310">
    <property type="protein sequence ID" value="QOJ78670.1"/>
    <property type="molecule type" value="Genomic_DNA"/>
</dbReference>
<evidence type="ECO:0000313" key="3">
    <source>
        <dbReference type="EMBL" id="QOJ78670.1"/>
    </source>
</evidence>
<sequence length="364" mass="40124">METDKALILAEGLYNSTDGKTAHGLVRKSLRYKIAGVIDSTLAGHDAGEVLDGRPRGIKIYASLEEALEEHPDTKCLIIGVATPGGKLPDLYREIVKRAILRGLNIVNGLHEFLSDDPELSSLARQVGVEIIDVRKIYYNMRIFYTGRIKEVKALKVVVIGTDSAIGKRTVAHMVTDELNARGVKAVFVGTGQTAWMQGAKYVFVLDSVINDFVPGVLEDVVWRAYVEEKPKVIVVPGQGSLLHPVFPGSYEILNLLKPEVVILQHAPGRKTLDGFPEYPVPPLEKYLKLIEIITDRRVFAITINTENLSPDEAREAARELEAEYGIPVVIPLLESVGRIVDLMLESFPELGGGRRKALSVLTR</sequence>
<feature type="domain" description="D-glutamate N-acetyltransferase-like C-terminal" evidence="1">
    <location>
        <begin position="144"/>
        <end position="341"/>
    </location>
</feature>
<reference evidence="3 4" key="1">
    <citation type="submission" date="2020-10" db="EMBL/GenBank/DDBJ databases">
        <title>Thermofilum lucidum 3507LT sp. nov. a novel member of Thermofilaceae family isolated from Chile hot spring, and proposal of description order Thermofilales.</title>
        <authorList>
            <person name="Zayulina K.S."/>
            <person name="Elcheninov A.G."/>
            <person name="Toshchakov S.V."/>
            <person name="Kublanov I.V."/>
        </authorList>
    </citation>
    <scope>NUCLEOTIDE SEQUENCE [LARGE SCALE GENOMIC DNA]</scope>
    <source>
        <strain evidence="3 4">3507LT</strain>
    </source>
</reference>
<protein>
    <submittedName>
        <fullName evidence="3">DUF1611 domain-containing protein</fullName>
    </submittedName>
</protein>
<dbReference type="PIRSF" id="PIRSF026760">
    <property type="entry name" value="UCP026760"/>
    <property type="match status" value="1"/>
</dbReference>
<feature type="domain" description="D-glutamate N-acetyltransferase-like N-terminal" evidence="2">
    <location>
        <begin position="41"/>
        <end position="136"/>
    </location>
</feature>
<name>A0A7L9FFV1_9CREN</name>
<evidence type="ECO:0000259" key="1">
    <source>
        <dbReference type="Pfam" id="PF07755"/>
    </source>
</evidence>
<dbReference type="PANTHER" id="PTHR40690:SF1">
    <property type="entry name" value="DUF1611 DOMAIN-CONTAINING PROTEIN"/>
    <property type="match status" value="1"/>
</dbReference>
<dbReference type="Pfam" id="PF07755">
    <property type="entry name" value="DUF1611"/>
    <property type="match status" value="1"/>
</dbReference>
<proteinExistence type="predicted"/>
<dbReference type="InterPro" id="IPR011669">
    <property type="entry name" value="DgcN-like"/>
</dbReference>
<dbReference type="InParanoid" id="A0A7L9FFV1"/>
<evidence type="ECO:0000313" key="4">
    <source>
        <dbReference type="Proteomes" id="UP000594121"/>
    </source>
</evidence>
<accession>A0A7L9FFV1</accession>
<dbReference type="InterPro" id="IPR035086">
    <property type="entry name" value="DgcN-like_C"/>
</dbReference>
<keyword evidence="4" id="KW-1185">Reference proteome</keyword>
<dbReference type="SUPFAM" id="SSF52540">
    <property type="entry name" value="P-loop containing nucleoside triphosphate hydrolases"/>
    <property type="match status" value="1"/>
</dbReference>
<dbReference type="RefSeq" id="WP_192818642.1">
    <property type="nucleotide sequence ID" value="NZ_CP062310.1"/>
</dbReference>
<dbReference type="AlphaFoldDB" id="A0A7L9FFV1"/>
<gene>
    <name evidence="3" type="ORF">IG193_07915</name>
</gene>
<dbReference type="PANTHER" id="PTHR40690">
    <property type="entry name" value="GLL3100 PROTEIN"/>
    <property type="match status" value="1"/>
</dbReference>
<dbReference type="GeneID" id="59149813"/>
<evidence type="ECO:0000259" key="2">
    <source>
        <dbReference type="Pfam" id="PF17396"/>
    </source>
</evidence>